<evidence type="ECO:0000256" key="7">
    <source>
        <dbReference type="SAM" id="Phobius"/>
    </source>
</evidence>
<evidence type="ECO:0000256" key="4">
    <source>
        <dbReference type="ARBA" id="ARBA00022679"/>
    </source>
</evidence>
<comment type="catalytic activity">
    <reaction evidence="6">
        <text>glucuronate acceptor + UDP-alpha-D-glucuronate = acceptor beta-D-glucuronoside + UDP + H(+)</text>
        <dbReference type="Rhea" id="RHEA:21032"/>
        <dbReference type="ChEBI" id="CHEBI:15378"/>
        <dbReference type="ChEBI" id="CHEBI:58052"/>
        <dbReference type="ChEBI" id="CHEBI:58223"/>
        <dbReference type="ChEBI" id="CHEBI:132367"/>
        <dbReference type="ChEBI" id="CHEBI:132368"/>
        <dbReference type="EC" id="2.4.1.17"/>
    </reaction>
</comment>
<dbReference type="AlphaFoldDB" id="A0A0B1SZ84"/>
<name>A0A0B1SZ84_OESDE</name>
<feature type="transmembrane region" description="Helical" evidence="7">
    <location>
        <begin position="782"/>
        <end position="804"/>
    </location>
</feature>
<keyword evidence="4 8" id="KW-0808">Transferase</keyword>
<dbReference type="FunFam" id="3.40.50.2000:FF:000021">
    <property type="entry name" value="UDP-glucuronosyltransferase"/>
    <property type="match status" value="2"/>
</dbReference>
<evidence type="ECO:0000313" key="8">
    <source>
        <dbReference type="EMBL" id="KHJ90294.1"/>
    </source>
</evidence>
<evidence type="ECO:0000256" key="3">
    <source>
        <dbReference type="ARBA" id="ARBA00022676"/>
    </source>
</evidence>
<dbReference type="PANTHER" id="PTHR48043">
    <property type="entry name" value="EG:EG0003.4 PROTEIN-RELATED"/>
    <property type="match status" value="1"/>
</dbReference>
<dbReference type="OrthoDB" id="5835829at2759"/>
<comment type="similarity">
    <text evidence="1">Belongs to the UDP-glycosyltransferase family.</text>
</comment>
<gene>
    <name evidence="8" type="ORF">OESDEN_09864</name>
</gene>
<keyword evidence="5" id="KW-0732">Signal</keyword>
<evidence type="ECO:0000256" key="1">
    <source>
        <dbReference type="ARBA" id="ARBA00009995"/>
    </source>
</evidence>
<dbReference type="Gene3D" id="3.40.50.2000">
    <property type="entry name" value="Glycogen Phosphorylase B"/>
    <property type="match status" value="2"/>
</dbReference>
<dbReference type="GO" id="GO:0015020">
    <property type="term" value="F:glucuronosyltransferase activity"/>
    <property type="evidence" value="ECO:0007669"/>
    <property type="project" value="UniProtKB-EC"/>
</dbReference>
<dbReference type="Proteomes" id="UP000053660">
    <property type="component" value="Unassembled WGS sequence"/>
</dbReference>
<evidence type="ECO:0000256" key="6">
    <source>
        <dbReference type="ARBA" id="ARBA00047475"/>
    </source>
</evidence>
<dbReference type="CDD" id="cd03784">
    <property type="entry name" value="GT1_Gtf-like"/>
    <property type="match status" value="2"/>
</dbReference>
<evidence type="ECO:0000256" key="5">
    <source>
        <dbReference type="ARBA" id="ARBA00022729"/>
    </source>
</evidence>
<evidence type="ECO:0000313" key="9">
    <source>
        <dbReference type="Proteomes" id="UP000053660"/>
    </source>
</evidence>
<dbReference type="InterPro" id="IPR035595">
    <property type="entry name" value="UDP_glycos_trans_CS"/>
</dbReference>
<dbReference type="EC" id="2.4.1.17" evidence="2"/>
<sequence>MFIPDFMTLSSDFNGTKLAKVVRMRNISSIMDEVFTEEDQKRLMASSGFSLYERVIFEYASEMICSALMERRGELDELKNYGFDVAFSEQLDFCGIGVTRYLGIHNLLWISSTPIMDPVSYDLGIPAPPSYVPCIEESDSSDVMTFWERAYNTYNYLVSIIIHRFGTDLITKVFRKIDPNFPNVREIAANASLCFVNADEMFDFARPIIRKNIYIGGLGVGEPKPLNEEFVSIMNKGKEGVIAVSMGTVAPFHAFPENIKMNFARVFKSMPDYHFVLKIAKGDNTTQSLLAGVSNCDCVEWLPQSDILAHPRLKLFVMHGGINGLMESMIRGVPVVVIPIFGDQFRNGRNAEKRGTGKVLLKQYLTESNIRQTIREVLDVRKSSIYLALMERRGELEELKNYGFDVAFSEQLDFCGIGVTRYLGIRNLLWISSTPIMDPVSYDLGIPAPPSYVPSIEESDSSDVMTFWERAYNTYNYLVSIIIHRFGTDLITKVFRKIDPNFPHVREIAANASLCFVNADEMFDFPRPIIHKNIYIGGLGVGEPKPLNEEFMSIMNKGKEGVIVVSMGTVAPFHAFPENIKMNFARVFKSMPDYHFVLKIAKGDNTTQSLLAGVSNCDCVEWLPQSDILAHPRLRLFVMHGGINGLMESMIRGVPVVVIPIFGDQFRNGRNAEKRGTGKISEENYSGSATPSGCYCNSILPRATLDKLSEKYSTSGEKFAKLFKEWYKKNALRTSKLMREKPFPVEERLVKWTNFAIENGVLEELHVQGSRLNFFVYYNLDVIAAASLVFCLLVFIVVRIYVGFAKILVIRKRKLE</sequence>
<dbReference type="SUPFAM" id="SSF53756">
    <property type="entry name" value="UDP-Glycosyltransferase/glycogen phosphorylase"/>
    <property type="match status" value="2"/>
</dbReference>
<keyword evidence="7" id="KW-0812">Transmembrane</keyword>
<dbReference type="InterPro" id="IPR050271">
    <property type="entry name" value="UDP-glycosyltransferase"/>
</dbReference>
<keyword evidence="9" id="KW-1185">Reference proteome</keyword>
<dbReference type="InterPro" id="IPR002213">
    <property type="entry name" value="UDP_glucos_trans"/>
</dbReference>
<accession>A0A0B1SZ84</accession>
<keyword evidence="7" id="KW-1133">Transmembrane helix</keyword>
<dbReference type="PANTHER" id="PTHR48043:SF143">
    <property type="entry name" value="UDP-GLUCURONOSYLTRANSFERASE"/>
    <property type="match status" value="1"/>
</dbReference>
<keyword evidence="7" id="KW-0472">Membrane</keyword>
<keyword evidence="3" id="KW-0328">Glycosyltransferase</keyword>
<dbReference type="Pfam" id="PF00201">
    <property type="entry name" value="UDPGT"/>
    <property type="match status" value="3"/>
</dbReference>
<evidence type="ECO:0000256" key="2">
    <source>
        <dbReference type="ARBA" id="ARBA00012544"/>
    </source>
</evidence>
<protein>
    <recommendedName>
        <fullName evidence="2">glucuronosyltransferase</fullName>
        <ecNumber evidence="2">2.4.1.17</ecNumber>
    </recommendedName>
</protein>
<proteinExistence type="inferred from homology"/>
<organism evidence="8 9">
    <name type="scientific">Oesophagostomum dentatum</name>
    <name type="common">Nodular worm</name>
    <dbReference type="NCBI Taxonomy" id="61180"/>
    <lineage>
        <taxon>Eukaryota</taxon>
        <taxon>Metazoa</taxon>
        <taxon>Ecdysozoa</taxon>
        <taxon>Nematoda</taxon>
        <taxon>Chromadorea</taxon>
        <taxon>Rhabditida</taxon>
        <taxon>Rhabditina</taxon>
        <taxon>Rhabditomorpha</taxon>
        <taxon>Strongyloidea</taxon>
        <taxon>Strongylidae</taxon>
        <taxon>Oesophagostomum</taxon>
    </lineage>
</organism>
<dbReference type="PROSITE" id="PS00375">
    <property type="entry name" value="UDPGT"/>
    <property type="match status" value="2"/>
</dbReference>
<dbReference type="EMBL" id="KN553182">
    <property type="protein sequence ID" value="KHJ90294.1"/>
    <property type="molecule type" value="Genomic_DNA"/>
</dbReference>
<reference evidence="8 9" key="1">
    <citation type="submission" date="2014-03" db="EMBL/GenBank/DDBJ databases">
        <title>Draft genome of the hookworm Oesophagostomum dentatum.</title>
        <authorList>
            <person name="Mitreva M."/>
        </authorList>
    </citation>
    <scope>NUCLEOTIDE SEQUENCE [LARGE SCALE GENOMIC DNA]</scope>
    <source>
        <strain evidence="8 9">OD-Hann</strain>
    </source>
</reference>